<comment type="caution">
    <text evidence="2">The sequence shown here is derived from an EMBL/GenBank/DDBJ whole genome shotgun (WGS) entry which is preliminary data.</text>
</comment>
<feature type="compositionally biased region" description="Low complexity" evidence="1">
    <location>
        <begin position="48"/>
        <end position="59"/>
    </location>
</feature>
<dbReference type="Proteomes" id="UP000722791">
    <property type="component" value="Unassembled WGS sequence"/>
</dbReference>
<protein>
    <submittedName>
        <fullName evidence="2">Uncharacterized protein</fullName>
    </submittedName>
</protein>
<name>A0A8J4GMB2_9CHLO</name>
<feature type="region of interest" description="Disordered" evidence="1">
    <location>
        <begin position="313"/>
        <end position="350"/>
    </location>
</feature>
<dbReference type="EMBL" id="BNCQ01000036">
    <property type="protein sequence ID" value="GIM10922.1"/>
    <property type="molecule type" value="Genomic_DNA"/>
</dbReference>
<gene>
    <name evidence="2" type="ORF">Vretimale_14579</name>
</gene>
<dbReference type="AlphaFoldDB" id="A0A8J4GMB2"/>
<evidence type="ECO:0000256" key="1">
    <source>
        <dbReference type="SAM" id="MobiDB-lite"/>
    </source>
</evidence>
<evidence type="ECO:0000313" key="3">
    <source>
        <dbReference type="Proteomes" id="UP000722791"/>
    </source>
</evidence>
<evidence type="ECO:0000313" key="2">
    <source>
        <dbReference type="EMBL" id="GIM10922.1"/>
    </source>
</evidence>
<feature type="non-terminal residue" evidence="2">
    <location>
        <position position="375"/>
    </location>
</feature>
<feature type="compositionally biased region" description="Low complexity" evidence="1">
    <location>
        <begin position="319"/>
        <end position="331"/>
    </location>
</feature>
<reference evidence="2" key="1">
    <citation type="journal article" date="2021" name="Proc. Natl. Acad. Sci. U.S.A.">
        <title>Three genomes in the algal genus Volvox reveal the fate of a haploid sex-determining region after a transition to homothallism.</title>
        <authorList>
            <person name="Yamamoto K."/>
            <person name="Hamaji T."/>
            <person name="Kawai-Toyooka H."/>
            <person name="Matsuzaki R."/>
            <person name="Takahashi F."/>
            <person name="Nishimura Y."/>
            <person name="Kawachi M."/>
            <person name="Noguchi H."/>
            <person name="Minakuchi Y."/>
            <person name="Umen J.G."/>
            <person name="Toyoda A."/>
            <person name="Nozaki H."/>
        </authorList>
    </citation>
    <scope>NUCLEOTIDE SEQUENCE</scope>
    <source>
        <strain evidence="2">NIES-3785</strain>
    </source>
</reference>
<organism evidence="2 3">
    <name type="scientific">Volvox reticuliferus</name>
    <dbReference type="NCBI Taxonomy" id="1737510"/>
    <lineage>
        <taxon>Eukaryota</taxon>
        <taxon>Viridiplantae</taxon>
        <taxon>Chlorophyta</taxon>
        <taxon>core chlorophytes</taxon>
        <taxon>Chlorophyceae</taxon>
        <taxon>CS clade</taxon>
        <taxon>Chlamydomonadales</taxon>
        <taxon>Volvocaceae</taxon>
        <taxon>Volvox</taxon>
    </lineage>
</organism>
<proteinExistence type="predicted"/>
<feature type="region of interest" description="Disordered" evidence="1">
    <location>
        <begin position="40"/>
        <end position="63"/>
    </location>
</feature>
<dbReference type="PANTHER" id="PTHR45523:SF1">
    <property type="entry name" value="TETRATRICOPEPTIDE REPEAT (TPR)-CONTAINING PROTEIN"/>
    <property type="match status" value="1"/>
</dbReference>
<accession>A0A8J4GMB2</accession>
<dbReference type="PANTHER" id="PTHR45523">
    <property type="entry name" value="TETRATRICOPEPTIDE REPEAT (TPR)-CONTAINING PROTEIN-RELATED"/>
    <property type="match status" value="1"/>
</dbReference>
<feature type="non-terminal residue" evidence="2">
    <location>
        <position position="1"/>
    </location>
</feature>
<sequence>GSSGGATAGSASPLGLAFVATLAEEGSAAAVAAAPLQLKDASPDGKLPESSAPAPAAAPLRKEAAHDGEMINGIGSLVDLVRHLESTAEPPLPPQIVVTLLPRFGLQAGLQVAAAQDPRLPAVRLRVAASPLRVEFSPWRFHRLMAVLGSLSVAGGGGGGGGATAAAAATVATAAAAVPPPPPLWVTDAEYVAPVQLLSWEGVGGQVARWQPRSLSVWRGRVYLSKEKGQTEALETRSYWRGWRLMELSPGQVGGADNVVALVPEGVRREVVSECPEALVLRLEDSREVAALRRGLNRSAALVESIAGLLKEEDDESADSATTSTSAIEASSGGGGDGKSASETAVGSGSGDGLGITKDLLDELLAHRDLFELTG</sequence>